<proteinExistence type="predicted"/>
<dbReference type="Proteomes" id="UP000316471">
    <property type="component" value="Unassembled WGS sequence"/>
</dbReference>
<dbReference type="AlphaFoldDB" id="A0A562LI51"/>
<dbReference type="OrthoDB" id="5573309at2"/>
<reference evidence="1 2" key="1">
    <citation type="journal article" date="2015" name="Stand. Genomic Sci.">
        <title>Genomic Encyclopedia of Bacterial and Archaeal Type Strains, Phase III: the genomes of soil and plant-associated and newly described type strains.</title>
        <authorList>
            <person name="Whitman W.B."/>
            <person name="Woyke T."/>
            <person name="Klenk H.P."/>
            <person name="Zhou Y."/>
            <person name="Lilburn T.G."/>
            <person name="Beck B.J."/>
            <person name="De Vos P."/>
            <person name="Vandamme P."/>
            <person name="Eisen J.A."/>
            <person name="Garrity G."/>
            <person name="Hugenholtz P."/>
            <person name="Kyrpides N.C."/>
        </authorList>
    </citation>
    <scope>NUCLEOTIDE SEQUENCE [LARGE SCALE GENOMIC DNA]</scope>
    <source>
        <strain evidence="1 2">CGMCC 1.10136</strain>
    </source>
</reference>
<evidence type="ECO:0000313" key="1">
    <source>
        <dbReference type="EMBL" id="TWI07285.1"/>
    </source>
</evidence>
<organism evidence="1 2">
    <name type="scientific">Aerolutibacter ruishenii</name>
    <dbReference type="NCBI Taxonomy" id="686800"/>
    <lineage>
        <taxon>Bacteria</taxon>
        <taxon>Pseudomonadati</taxon>
        <taxon>Pseudomonadota</taxon>
        <taxon>Gammaproteobacteria</taxon>
        <taxon>Lysobacterales</taxon>
        <taxon>Lysobacteraceae</taxon>
        <taxon>Aerolutibacter</taxon>
    </lineage>
</organism>
<comment type="caution">
    <text evidence="1">The sequence shown here is derived from an EMBL/GenBank/DDBJ whole genome shotgun (WGS) entry which is preliminary data.</text>
</comment>
<protein>
    <submittedName>
        <fullName evidence="1">Uncharacterized protein</fullName>
    </submittedName>
</protein>
<name>A0A562LI51_9GAMM</name>
<gene>
    <name evidence="1" type="ORF">IP93_02637</name>
</gene>
<sequence>MSQNLISLSYSAEQIAAIEQTLTTLEAQLSGLVALDVDERKRLARMGGKSQEFCRETLVVLRNNPQIVPPSMSLAEAQADLAALDTLRPIVHRLQQLAERAQDTDVALGSDVMDFALDGYALLKVAGRSQGLEALRKALSSRFARAARTPAAPMPVAEAL</sequence>
<keyword evidence="2" id="KW-1185">Reference proteome</keyword>
<evidence type="ECO:0000313" key="2">
    <source>
        <dbReference type="Proteomes" id="UP000316471"/>
    </source>
</evidence>
<dbReference type="EMBL" id="VLKP01000012">
    <property type="protein sequence ID" value="TWI07285.1"/>
    <property type="molecule type" value="Genomic_DNA"/>
</dbReference>
<dbReference type="RefSeq" id="WP_144816417.1">
    <property type="nucleotide sequence ID" value="NZ_VLKP01000012.1"/>
</dbReference>
<accession>A0A562LI51</accession>